<evidence type="ECO:0000313" key="2">
    <source>
        <dbReference type="Proteomes" id="UP001596413"/>
    </source>
</evidence>
<evidence type="ECO:0000313" key="1">
    <source>
        <dbReference type="EMBL" id="MFC7218856.1"/>
    </source>
</evidence>
<dbReference type="RefSeq" id="WP_386414326.1">
    <property type="nucleotide sequence ID" value="NZ_JBHSZO010000015.1"/>
</dbReference>
<dbReference type="EMBL" id="JBHSZO010000015">
    <property type="protein sequence ID" value="MFC7218856.1"/>
    <property type="molecule type" value="Genomic_DNA"/>
</dbReference>
<keyword evidence="2" id="KW-1185">Reference proteome</keyword>
<accession>A0ABW2GI63</accession>
<reference evidence="2" key="1">
    <citation type="journal article" date="2019" name="Int. J. Syst. Evol. Microbiol.">
        <title>The Global Catalogue of Microorganisms (GCM) 10K type strain sequencing project: providing services to taxonomists for standard genome sequencing and annotation.</title>
        <authorList>
            <consortium name="The Broad Institute Genomics Platform"/>
            <consortium name="The Broad Institute Genome Sequencing Center for Infectious Disease"/>
            <person name="Wu L."/>
            <person name="Ma J."/>
        </authorList>
    </citation>
    <scope>NUCLEOTIDE SEQUENCE [LARGE SCALE GENOMIC DNA]</scope>
    <source>
        <strain evidence="2">CGMCC 1.13681</strain>
    </source>
</reference>
<comment type="caution">
    <text evidence="1">The sequence shown here is derived from an EMBL/GenBank/DDBJ whole genome shotgun (WGS) entry which is preliminary data.</text>
</comment>
<dbReference type="Proteomes" id="UP001596413">
    <property type="component" value="Unassembled WGS sequence"/>
</dbReference>
<protein>
    <submittedName>
        <fullName evidence="1">Uncharacterized protein</fullName>
    </submittedName>
</protein>
<gene>
    <name evidence="1" type="ORF">ACFQLX_11860</name>
</gene>
<name>A0ABW2GI63_9ACTN</name>
<sequence>MKAVYPYPVLFGDTTAEVLSVSVDDSPLPYATCVSTDEQTVALHLSGREHWERATLSVAAVLPKAELPDGPWSQVQCVAVLTEKATNARTVARLAGGEDGRWHGSIDLLKSLHRVRATLSLIVVATVEGIAGRVIGTAQQPWYIDLMAAKPNRASEVNILASDFRNGELEWLRPYADAAWLVEPAGDLPTVHLNTGAVEGLMDVLNGSGGSVAERTLRELTAGQIAQDVWTSLFHAAVSDLETEDDGTPVMPGGWRESVLTLMMPDVMPGRTTADALYEISKRRVNGYGWAELQTGIQYAATKRSQLTRKLTSAVRSAARAEKGTV</sequence>
<organism evidence="1 2">
    <name type="scientific">Streptomyces polyrhachis</name>
    <dbReference type="NCBI Taxonomy" id="1282885"/>
    <lineage>
        <taxon>Bacteria</taxon>
        <taxon>Bacillati</taxon>
        <taxon>Actinomycetota</taxon>
        <taxon>Actinomycetes</taxon>
        <taxon>Kitasatosporales</taxon>
        <taxon>Streptomycetaceae</taxon>
        <taxon>Streptomyces</taxon>
    </lineage>
</organism>
<proteinExistence type="predicted"/>